<dbReference type="Proteomes" id="UP000719766">
    <property type="component" value="Unassembled WGS sequence"/>
</dbReference>
<dbReference type="OrthoDB" id="3256662at2759"/>
<comment type="caution">
    <text evidence="1">The sequence shown here is derived from an EMBL/GenBank/DDBJ whole genome shotgun (WGS) entry which is preliminary data.</text>
</comment>
<gene>
    <name evidence="1" type="ORF">HD556DRAFT_539576</name>
</gene>
<name>A0A9P7DG34_9AGAM</name>
<protein>
    <recommendedName>
        <fullName evidence="3">F-box domain-containing protein</fullName>
    </recommendedName>
</protein>
<evidence type="ECO:0000313" key="1">
    <source>
        <dbReference type="EMBL" id="KAG1792771.1"/>
    </source>
</evidence>
<sequence length="395" mass="44565">MDFSWSTPLRRNGQTTLPLIPNEIYLEIFELIAPTDQPLKEEYVETFSALALVCRFFCSVALPRVFERVTFSGDTNGNRMQASRKTKWARQIVANTEPAKSVALYVKECTFELWNLDKDAKWLLVPFATLYCKAMARMSKIRKVVFSSSFVKKDHWEALAQLKQLDVLEFYLCSFIEDPPDKVLTVRNVAFFGSPTIFTLRPIATTFLRSLKADDVEAVLKIVAFRQLAIDNLLLNQRIFDMEPLLQVFGHLPGLQNVTFGVRKNALASPLVGKLSLKKLFTRLHSFTIDGIGLFVPQHDVEMLVSALCDGPGTLPSLQELNLYFVTASEWTATTTTLDIVSDRLNGTIIPAFPNVKCISSHANSIRLEGGDWKVHHSSRILCKITSRVGDLKTR</sequence>
<proteinExistence type="predicted"/>
<accession>A0A9P7DG34</accession>
<dbReference type="GeneID" id="64604665"/>
<reference evidence="1" key="1">
    <citation type="journal article" date="2020" name="New Phytol.">
        <title>Comparative genomics reveals dynamic genome evolution in host specialist ectomycorrhizal fungi.</title>
        <authorList>
            <person name="Lofgren L.A."/>
            <person name="Nguyen N.H."/>
            <person name="Vilgalys R."/>
            <person name="Ruytinx J."/>
            <person name="Liao H.L."/>
            <person name="Branco S."/>
            <person name="Kuo A."/>
            <person name="LaButti K."/>
            <person name="Lipzen A."/>
            <person name="Andreopoulos W."/>
            <person name="Pangilinan J."/>
            <person name="Riley R."/>
            <person name="Hundley H."/>
            <person name="Na H."/>
            <person name="Barry K."/>
            <person name="Grigoriev I.V."/>
            <person name="Stajich J.E."/>
            <person name="Kennedy P.G."/>
        </authorList>
    </citation>
    <scope>NUCLEOTIDE SEQUENCE</scope>
    <source>
        <strain evidence="1">S12</strain>
    </source>
</reference>
<evidence type="ECO:0000313" key="2">
    <source>
        <dbReference type="Proteomes" id="UP000719766"/>
    </source>
</evidence>
<dbReference type="EMBL" id="JABBWE010000034">
    <property type="protein sequence ID" value="KAG1792771.1"/>
    <property type="molecule type" value="Genomic_DNA"/>
</dbReference>
<dbReference type="RefSeq" id="XP_041159340.1">
    <property type="nucleotide sequence ID" value="XM_041310901.1"/>
</dbReference>
<keyword evidence="2" id="KW-1185">Reference proteome</keyword>
<organism evidence="1 2">
    <name type="scientific">Suillus plorans</name>
    <dbReference type="NCBI Taxonomy" id="116603"/>
    <lineage>
        <taxon>Eukaryota</taxon>
        <taxon>Fungi</taxon>
        <taxon>Dikarya</taxon>
        <taxon>Basidiomycota</taxon>
        <taxon>Agaricomycotina</taxon>
        <taxon>Agaricomycetes</taxon>
        <taxon>Agaricomycetidae</taxon>
        <taxon>Boletales</taxon>
        <taxon>Suillineae</taxon>
        <taxon>Suillaceae</taxon>
        <taxon>Suillus</taxon>
    </lineage>
</organism>
<evidence type="ECO:0008006" key="3">
    <source>
        <dbReference type="Google" id="ProtNLM"/>
    </source>
</evidence>
<dbReference type="AlphaFoldDB" id="A0A9P7DG34"/>